<keyword evidence="1" id="KW-0408">Iron</keyword>
<dbReference type="Gene3D" id="1.10.490.10">
    <property type="entry name" value="Globins"/>
    <property type="match status" value="1"/>
</dbReference>
<reference evidence="3" key="1">
    <citation type="submission" date="2021-06" db="EMBL/GenBank/DDBJ databases">
        <title>Parelaphostrongylus tenuis whole genome reference sequence.</title>
        <authorList>
            <person name="Garwood T.J."/>
            <person name="Larsen P.A."/>
            <person name="Fountain-Jones N.M."/>
            <person name="Garbe J.R."/>
            <person name="Macchietto M.G."/>
            <person name="Kania S.A."/>
            <person name="Gerhold R.W."/>
            <person name="Richards J.E."/>
            <person name="Wolf T.M."/>
        </authorList>
    </citation>
    <scope>NUCLEOTIDE SEQUENCE</scope>
    <source>
        <strain evidence="3">MNPRO001-30</strain>
        <tissue evidence="3">Meninges</tissue>
    </source>
</reference>
<dbReference type="InterPro" id="IPR009050">
    <property type="entry name" value="Globin-like_sf"/>
</dbReference>
<dbReference type="AlphaFoldDB" id="A0AAD5WI99"/>
<dbReference type="GO" id="GO:0020037">
    <property type="term" value="F:heme binding"/>
    <property type="evidence" value="ECO:0007669"/>
    <property type="project" value="InterPro"/>
</dbReference>
<keyword evidence="1" id="KW-0813">Transport</keyword>
<keyword evidence="4" id="KW-1185">Reference proteome</keyword>
<comment type="caution">
    <text evidence="3">The sequence shown here is derived from an EMBL/GenBank/DDBJ whole genome shotgun (WGS) entry which is preliminary data.</text>
</comment>
<dbReference type="Proteomes" id="UP001196413">
    <property type="component" value="Unassembled WGS sequence"/>
</dbReference>
<proteinExistence type="inferred from homology"/>
<gene>
    <name evidence="3" type="ORF">KIN20_033459</name>
</gene>
<dbReference type="GO" id="GO:0019825">
    <property type="term" value="F:oxygen binding"/>
    <property type="evidence" value="ECO:0007669"/>
    <property type="project" value="InterPro"/>
</dbReference>
<protein>
    <recommendedName>
        <fullName evidence="2">Globin domain-containing protein</fullName>
    </recommendedName>
</protein>
<evidence type="ECO:0000313" key="4">
    <source>
        <dbReference type="Proteomes" id="UP001196413"/>
    </source>
</evidence>
<dbReference type="InterPro" id="IPR012292">
    <property type="entry name" value="Globin/Proto"/>
</dbReference>
<evidence type="ECO:0000256" key="1">
    <source>
        <dbReference type="RuleBase" id="RU000356"/>
    </source>
</evidence>
<evidence type="ECO:0000313" key="3">
    <source>
        <dbReference type="EMBL" id="KAJ1371494.1"/>
    </source>
</evidence>
<sequence length="187" mass="21068">MMGLLSTIRGKRDTPAIGSTAVGPIASKDKKLVIQEWPRLLEHQPNLFQIAWTASAARSNSIKKAFGIGDEESPQDNTSFMKLSETIAAFFEEIVCFSKTRYSRTSDEEKKQFQVITMQLDDDIVRSTCEQLGARHVDFIARGFNSNFWDIFLVCMAETIDEALCSYVTDDGKRAELILAYQRHGSD</sequence>
<organism evidence="3 4">
    <name type="scientific">Parelaphostrongylus tenuis</name>
    <name type="common">Meningeal worm</name>
    <dbReference type="NCBI Taxonomy" id="148309"/>
    <lineage>
        <taxon>Eukaryota</taxon>
        <taxon>Metazoa</taxon>
        <taxon>Ecdysozoa</taxon>
        <taxon>Nematoda</taxon>
        <taxon>Chromadorea</taxon>
        <taxon>Rhabditida</taxon>
        <taxon>Rhabditina</taxon>
        <taxon>Rhabditomorpha</taxon>
        <taxon>Strongyloidea</taxon>
        <taxon>Metastrongylidae</taxon>
        <taxon>Parelaphostrongylus</taxon>
    </lineage>
</organism>
<evidence type="ECO:0000259" key="2">
    <source>
        <dbReference type="Pfam" id="PF00042"/>
    </source>
</evidence>
<dbReference type="SUPFAM" id="SSF46458">
    <property type="entry name" value="Globin-like"/>
    <property type="match status" value="1"/>
</dbReference>
<comment type="similarity">
    <text evidence="1">Belongs to the globin family.</text>
</comment>
<feature type="domain" description="Globin" evidence="2">
    <location>
        <begin position="114"/>
        <end position="174"/>
    </location>
</feature>
<keyword evidence="1" id="KW-0561">Oxygen transport</keyword>
<dbReference type="GO" id="GO:0005344">
    <property type="term" value="F:oxygen carrier activity"/>
    <property type="evidence" value="ECO:0007669"/>
    <property type="project" value="UniProtKB-KW"/>
</dbReference>
<keyword evidence="1" id="KW-0349">Heme</keyword>
<dbReference type="Pfam" id="PF00042">
    <property type="entry name" value="Globin"/>
    <property type="match status" value="1"/>
</dbReference>
<accession>A0AAD5WI99</accession>
<dbReference type="EMBL" id="JAHQIW010006986">
    <property type="protein sequence ID" value="KAJ1371494.1"/>
    <property type="molecule type" value="Genomic_DNA"/>
</dbReference>
<dbReference type="CDD" id="cd01040">
    <property type="entry name" value="Mb-like"/>
    <property type="match status" value="1"/>
</dbReference>
<dbReference type="InterPro" id="IPR044399">
    <property type="entry name" value="Mb-like_M"/>
</dbReference>
<dbReference type="InterPro" id="IPR000971">
    <property type="entry name" value="Globin"/>
</dbReference>
<name>A0AAD5WI99_PARTN</name>
<keyword evidence="1" id="KW-0479">Metal-binding</keyword>